<keyword evidence="10" id="KW-0963">Cytoplasm</keyword>
<dbReference type="SUPFAM" id="SSF52096">
    <property type="entry name" value="ClpP/crotonase"/>
    <property type="match status" value="1"/>
</dbReference>
<evidence type="ECO:0000256" key="9">
    <source>
        <dbReference type="ARBA" id="ARBA00049152"/>
    </source>
</evidence>
<dbReference type="OrthoDB" id="9808023at2"/>
<dbReference type="InterPro" id="IPR029045">
    <property type="entry name" value="ClpP/crotonase-like_dom_sf"/>
</dbReference>
<comment type="subcellular location">
    <subcellularLocation>
        <location evidence="10">Cytoplasm</location>
    </subcellularLocation>
</comment>
<evidence type="ECO:0000256" key="7">
    <source>
        <dbReference type="ARBA" id="ARBA00023098"/>
    </source>
</evidence>
<organism evidence="12 13">
    <name type="scientific">Desulfofarcimen acetoxidans (strain ATCC 49208 / DSM 771 / KCTC 5769 / VKM B-1644 / 5575)</name>
    <name type="common">Desulfotomaculum acetoxidans</name>
    <dbReference type="NCBI Taxonomy" id="485916"/>
    <lineage>
        <taxon>Bacteria</taxon>
        <taxon>Bacillati</taxon>
        <taxon>Bacillota</taxon>
        <taxon>Clostridia</taxon>
        <taxon>Eubacteriales</taxon>
        <taxon>Peptococcaceae</taxon>
        <taxon>Desulfofarcimen</taxon>
    </lineage>
</organism>
<dbReference type="AlphaFoldDB" id="C8W257"/>
<dbReference type="HAMAP" id="MF_00823">
    <property type="entry name" value="AcetylCoA_CT_alpha"/>
    <property type="match status" value="1"/>
</dbReference>
<dbReference type="GO" id="GO:2001295">
    <property type="term" value="P:malonyl-CoA biosynthetic process"/>
    <property type="evidence" value="ECO:0007669"/>
    <property type="project" value="UniProtKB-UniRule"/>
</dbReference>
<comment type="pathway">
    <text evidence="1 10">Lipid metabolism; malonyl-CoA biosynthesis; malonyl-CoA from acetyl-CoA: step 1/1.</text>
</comment>
<evidence type="ECO:0000313" key="13">
    <source>
        <dbReference type="Proteomes" id="UP000002217"/>
    </source>
</evidence>
<evidence type="ECO:0000256" key="3">
    <source>
        <dbReference type="ARBA" id="ARBA00022679"/>
    </source>
</evidence>
<dbReference type="NCBIfam" id="NF041504">
    <property type="entry name" value="AccA_sub"/>
    <property type="match status" value="1"/>
</dbReference>
<dbReference type="eggNOG" id="COG0825">
    <property type="taxonomic scope" value="Bacteria"/>
</dbReference>
<comment type="similarity">
    <text evidence="10">Belongs to the AccA family.</text>
</comment>
<dbReference type="GO" id="GO:0005524">
    <property type="term" value="F:ATP binding"/>
    <property type="evidence" value="ECO:0007669"/>
    <property type="project" value="UniProtKB-KW"/>
</dbReference>
<dbReference type="EMBL" id="CP001720">
    <property type="protein sequence ID" value="ACV61721.1"/>
    <property type="molecule type" value="Genomic_DNA"/>
</dbReference>
<keyword evidence="4 10" id="KW-0547">Nucleotide-binding</keyword>
<keyword evidence="12" id="KW-0436">Ligase</keyword>
<evidence type="ECO:0000259" key="11">
    <source>
        <dbReference type="PROSITE" id="PS50989"/>
    </source>
</evidence>
<proteinExistence type="inferred from homology"/>
<dbReference type="Gene3D" id="3.90.226.10">
    <property type="entry name" value="2-enoyl-CoA Hydratase, Chain A, domain 1"/>
    <property type="match status" value="1"/>
</dbReference>
<dbReference type="EC" id="2.1.3.15" evidence="10"/>
<comment type="function">
    <text evidence="10">Component of the acetyl coenzyme A carboxylase (ACC) complex. First, biotin carboxylase catalyzes the carboxylation of biotin on its carrier protein (BCCP) and then the CO(2) group is transferred by the carboxyltransferase to acetyl-CoA to form malonyl-CoA.</text>
</comment>
<gene>
    <name evidence="10" type="primary">accA</name>
    <name evidence="12" type="ordered locus">Dtox_0813</name>
</gene>
<dbReference type="KEGG" id="dae:Dtox_0813"/>
<sequence length="325" mass="35421">MPGTVLEFEKPILELVEKISELKNFSSQTGIDLVSEIDILDKKARELKKSIYGNLTPWQTVLLARHPNRPNALEYINMIIDDYIELHGDRCYGDDPAITGGIGYFCGYPVTAVGILKGRETKENLARNFGMPHPEGYRKAMRLIRQAEKFGRPVICFIDTPGAYCGMGAEERGQSEAIASSLVLLSKIKVPVVSIVIGEGGSGGALALAAGDRILMQQHAVFSIISPESYAIILWKESSRAKDAAEIMKITARDVYELGIADEIIAEPLGGAHSAGEEAAALLKEAVSRHLQHLRELPAEELLSARFSKIRKIGSAAIGQQPNIN</sequence>
<dbReference type="NCBIfam" id="TIGR00513">
    <property type="entry name" value="accA"/>
    <property type="match status" value="1"/>
</dbReference>
<evidence type="ECO:0000256" key="6">
    <source>
        <dbReference type="ARBA" id="ARBA00022840"/>
    </source>
</evidence>
<keyword evidence="5 10" id="KW-0276">Fatty acid metabolism</keyword>
<keyword evidence="7 10" id="KW-0443">Lipid metabolism</keyword>
<keyword evidence="8 10" id="KW-0275">Fatty acid biosynthesis</keyword>
<dbReference type="HOGENOM" id="CLU_015486_0_2_9"/>
<reference evidence="12 13" key="1">
    <citation type="journal article" date="2009" name="Stand. Genomic Sci.">
        <title>Complete genome sequence of Desulfotomaculum acetoxidans type strain (5575).</title>
        <authorList>
            <person name="Spring S."/>
            <person name="Lapidus A."/>
            <person name="Schroder M."/>
            <person name="Gleim D."/>
            <person name="Sims D."/>
            <person name="Meincke L."/>
            <person name="Glavina Del Rio T."/>
            <person name="Tice H."/>
            <person name="Copeland A."/>
            <person name="Cheng J.F."/>
            <person name="Lucas S."/>
            <person name="Chen F."/>
            <person name="Nolan M."/>
            <person name="Bruce D."/>
            <person name="Goodwin L."/>
            <person name="Pitluck S."/>
            <person name="Ivanova N."/>
            <person name="Mavromatis K."/>
            <person name="Mikhailova N."/>
            <person name="Pati A."/>
            <person name="Chen A."/>
            <person name="Palaniappan K."/>
            <person name="Land M."/>
            <person name="Hauser L."/>
            <person name="Chang Y.J."/>
            <person name="Jeffries C.D."/>
            <person name="Chain P."/>
            <person name="Saunders E."/>
            <person name="Brettin T."/>
            <person name="Detter J.C."/>
            <person name="Goker M."/>
            <person name="Bristow J."/>
            <person name="Eisen J.A."/>
            <person name="Markowitz V."/>
            <person name="Hugenholtz P."/>
            <person name="Kyrpides N.C."/>
            <person name="Klenk H.P."/>
            <person name="Han C."/>
        </authorList>
    </citation>
    <scope>NUCLEOTIDE SEQUENCE [LARGE SCALE GENOMIC DNA]</scope>
    <source>
        <strain evidence="13">ATCC 49208 / DSM 771 / VKM B-1644</strain>
    </source>
</reference>
<accession>C8W257</accession>
<keyword evidence="2 10" id="KW-0444">Lipid biosynthesis</keyword>
<comment type="catalytic activity">
    <reaction evidence="9 10">
        <text>N(6)-carboxybiotinyl-L-lysyl-[protein] + acetyl-CoA = N(6)-biotinyl-L-lysyl-[protein] + malonyl-CoA</text>
        <dbReference type="Rhea" id="RHEA:54728"/>
        <dbReference type="Rhea" id="RHEA-COMP:10505"/>
        <dbReference type="Rhea" id="RHEA-COMP:10506"/>
        <dbReference type="ChEBI" id="CHEBI:57288"/>
        <dbReference type="ChEBI" id="CHEBI:57384"/>
        <dbReference type="ChEBI" id="CHEBI:83144"/>
        <dbReference type="ChEBI" id="CHEBI:83145"/>
        <dbReference type="EC" id="2.1.3.15"/>
    </reaction>
</comment>
<dbReference type="InterPro" id="IPR001095">
    <property type="entry name" value="Acetyl_CoA_COase_a_su"/>
</dbReference>
<feature type="domain" description="CoA carboxyltransferase C-terminal" evidence="11">
    <location>
        <begin position="39"/>
        <end position="293"/>
    </location>
</feature>
<dbReference type="GO" id="GO:0006633">
    <property type="term" value="P:fatty acid biosynthetic process"/>
    <property type="evidence" value="ECO:0007669"/>
    <property type="project" value="UniProtKB-KW"/>
</dbReference>
<keyword evidence="13" id="KW-1185">Reference proteome</keyword>
<keyword evidence="6 10" id="KW-0067">ATP-binding</keyword>
<dbReference type="InterPro" id="IPR011763">
    <property type="entry name" value="COA_CT_C"/>
</dbReference>
<evidence type="ECO:0000313" key="12">
    <source>
        <dbReference type="EMBL" id="ACV61721.1"/>
    </source>
</evidence>
<evidence type="ECO:0000256" key="4">
    <source>
        <dbReference type="ARBA" id="ARBA00022741"/>
    </source>
</evidence>
<dbReference type="GO" id="GO:0009317">
    <property type="term" value="C:acetyl-CoA carboxylase complex"/>
    <property type="evidence" value="ECO:0007669"/>
    <property type="project" value="InterPro"/>
</dbReference>
<dbReference type="STRING" id="485916.Dtox_0813"/>
<dbReference type="PANTHER" id="PTHR42853:SF3">
    <property type="entry name" value="ACETYL-COENZYME A CARBOXYLASE CARBOXYL TRANSFERASE SUBUNIT ALPHA, CHLOROPLASTIC"/>
    <property type="match status" value="1"/>
</dbReference>
<keyword evidence="3 10" id="KW-0808">Transferase</keyword>
<dbReference type="NCBIfam" id="NF004344">
    <property type="entry name" value="PRK05724.1"/>
    <property type="match status" value="1"/>
</dbReference>
<dbReference type="GO" id="GO:0016743">
    <property type="term" value="F:carboxyl- or carbamoyltransferase activity"/>
    <property type="evidence" value="ECO:0007669"/>
    <property type="project" value="UniProtKB-UniRule"/>
</dbReference>
<dbReference type="PROSITE" id="PS50989">
    <property type="entry name" value="COA_CT_CTER"/>
    <property type="match status" value="1"/>
</dbReference>
<evidence type="ECO:0000256" key="1">
    <source>
        <dbReference type="ARBA" id="ARBA00004956"/>
    </source>
</evidence>
<comment type="subunit">
    <text evidence="10">Acetyl-CoA carboxylase is a heterohexamer composed of biotin carboxyl carrier protein (AccB), biotin carboxylase (AccC) and two subunits each of ACCase subunit alpha (AccA) and ACCase subunit beta (AccD).</text>
</comment>
<dbReference type="PANTHER" id="PTHR42853">
    <property type="entry name" value="ACETYL-COENZYME A CARBOXYLASE CARBOXYL TRANSFERASE SUBUNIT ALPHA"/>
    <property type="match status" value="1"/>
</dbReference>
<dbReference type="PRINTS" id="PR01069">
    <property type="entry name" value="ACCCTRFRASEA"/>
</dbReference>
<evidence type="ECO:0000256" key="10">
    <source>
        <dbReference type="HAMAP-Rule" id="MF_00823"/>
    </source>
</evidence>
<protein>
    <recommendedName>
        <fullName evidence="10">Acetyl-coenzyme A carboxylase carboxyl transferase subunit alpha</fullName>
        <shortName evidence="10">ACCase subunit alpha</shortName>
        <shortName evidence="10">Acetyl-CoA carboxylase carboxyltransferase subunit alpha</shortName>
        <ecNumber evidence="10">2.1.3.15</ecNumber>
    </recommendedName>
</protein>
<dbReference type="Proteomes" id="UP000002217">
    <property type="component" value="Chromosome"/>
</dbReference>
<dbReference type="UniPathway" id="UPA00655">
    <property type="reaction ID" value="UER00711"/>
</dbReference>
<evidence type="ECO:0000256" key="8">
    <source>
        <dbReference type="ARBA" id="ARBA00023160"/>
    </source>
</evidence>
<name>C8W257_DESAS</name>
<dbReference type="Pfam" id="PF03255">
    <property type="entry name" value="ACCA"/>
    <property type="match status" value="1"/>
</dbReference>
<evidence type="ECO:0000256" key="5">
    <source>
        <dbReference type="ARBA" id="ARBA00022832"/>
    </source>
</evidence>
<dbReference type="GO" id="GO:0003989">
    <property type="term" value="F:acetyl-CoA carboxylase activity"/>
    <property type="evidence" value="ECO:0007669"/>
    <property type="project" value="InterPro"/>
</dbReference>
<dbReference type="RefSeq" id="WP_015756439.1">
    <property type="nucleotide sequence ID" value="NC_013216.1"/>
</dbReference>
<evidence type="ECO:0000256" key="2">
    <source>
        <dbReference type="ARBA" id="ARBA00022516"/>
    </source>
</evidence>